<proteinExistence type="predicted"/>
<comment type="caution">
    <text evidence="1">The sequence shown here is derived from an EMBL/GenBank/DDBJ whole genome shotgun (WGS) entry which is preliminary data.</text>
</comment>
<dbReference type="EMBL" id="BOPF01000046">
    <property type="protein sequence ID" value="GIJ51317.1"/>
    <property type="molecule type" value="Genomic_DNA"/>
</dbReference>
<gene>
    <name evidence="1" type="ORF">Val02_82030</name>
</gene>
<accession>A0A8J3YVA2</accession>
<organism evidence="1 2">
    <name type="scientific">Virgisporangium aliadipatigenens</name>
    <dbReference type="NCBI Taxonomy" id="741659"/>
    <lineage>
        <taxon>Bacteria</taxon>
        <taxon>Bacillati</taxon>
        <taxon>Actinomycetota</taxon>
        <taxon>Actinomycetes</taxon>
        <taxon>Micromonosporales</taxon>
        <taxon>Micromonosporaceae</taxon>
        <taxon>Virgisporangium</taxon>
    </lineage>
</organism>
<protein>
    <submittedName>
        <fullName evidence="1">Uncharacterized protein</fullName>
    </submittedName>
</protein>
<evidence type="ECO:0000313" key="2">
    <source>
        <dbReference type="Proteomes" id="UP000619260"/>
    </source>
</evidence>
<dbReference type="RefSeq" id="WP_203904722.1">
    <property type="nucleotide sequence ID" value="NZ_BOPF01000046.1"/>
</dbReference>
<dbReference type="AlphaFoldDB" id="A0A8J3YVA2"/>
<sequence length="94" mass="10568">MADFKSVLKLRRAADGSTRIQGEPPERHVFPASFLQRELGQLVEVMVRVRTDAVDVEYRMDEFETNDDGSPNLTGWVCTRADQANAPETEADRG</sequence>
<reference evidence="1" key="1">
    <citation type="submission" date="2021-01" db="EMBL/GenBank/DDBJ databases">
        <title>Whole genome shotgun sequence of Virgisporangium aliadipatigenens NBRC 105644.</title>
        <authorList>
            <person name="Komaki H."/>
            <person name="Tamura T."/>
        </authorList>
    </citation>
    <scope>NUCLEOTIDE SEQUENCE</scope>
    <source>
        <strain evidence="1">NBRC 105644</strain>
    </source>
</reference>
<keyword evidence="2" id="KW-1185">Reference proteome</keyword>
<name>A0A8J3YVA2_9ACTN</name>
<dbReference type="Proteomes" id="UP000619260">
    <property type="component" value="Unassembled WGS sequence"/>
</dbReference>
<evidence type="ECO:0000313" key="1">
    <source>
        <dbReference type="EMBL" id="GIJ51317.1"/>
    </source>
</evidence>